<name>A0A381V5D6_9ZZZZ</name>
<dbReference type="Pfam" id="PF03705">
    <property type="entry name" value="CheR_N"/>
    <property type="match status" value="1"/>
</dbReference>
<evidence type="ECO:0000256" key="3">
    <source>
        <dbReference type="ARBA" id="ARBA00022603"/>
    </source>
</evidence>
<gene>
    <name evidence="7" type="ORF">METZ01_LOCUS87337</name>
</gene>
<feature type="non-terminal residue" evidence="7">
    <location>
        <position position="1"/>
    </location>
</feature>
<dbReference type="PANTHER" id="PTHR24422:SF19">
    <property type="entry name" value="CHEMOTAXIS PROTEIN METHYLTRANSFERASE"/>
    <property type="match status" value="1"/>
</dbReference>
<dbReference type="InterPro" id="IPR026024">
    <property type="entry name" value="Chemotaxis_MeTrfase_CheR"/>
</dbReference>
<evidence type="ECO:0000256" key="2">
    <source>
        <dbReference type="ARBA" id="ARBA00012534"/>
    </source>
</evidence>
<keyword evidence="4" id="KW-0808">Transferase</keyword>
<feature type="domain" description="CheR-type methyltransferase" evidence="6">
    <location>
        <begin position="16"/>
        <end position="287"/>
    </location>
</feature>
<evidence type="ECO:0000256" key="4">
    <source>
        <dbReference type="ARBA" id="ARBA00022679"/>
    </source>
</evidence>
<dbReference type="InterPro" id="IPR029063">
    <property type="entry name" value="SAM-dependent_MTases_sf"/>
</dbReference>
<proteinExistence type="predicted"/>
<evidence type="ECO:0000259" key="6">
    <source>
        <dbReference type="PROSITE" id="PS50123"/>
    </source>
</evidence>
<dbReference type="SMART" id="SM00138">
    <property type="entry name" value="MeTrc"/>
    <property type="match status" value="1"/>
</dbReference>
<comment type="catalytic activity">
    <reaction evidence="1">
        <text>L-glutamyl-[protein] + S-adenosyl-L-methionine = [protein]-L-glutamate 5-O-methyl ester + S-adenosyl-L-homocysteine</text>
        <dbReference type="Rhea" id="RHEA:24452"/>
        <dbReference type="Rhea" id="RHEA-COMP:10208"/>
        <dbReference type="Rhea" id="RHEA-COMP:10311"/>
        <dbReference type="ChEBI" id="CHEBI:29973"/>
        <dbReference type="ChEBI" id="CHEBI:57856"/>
        <dbReference type="ChEBI" id="CHEBI:59789"/>
        <dbReference type="ChEBI" id="CHEBI:82795"/>
        <dbReference type="EC" id="2.1.1.80"/>
    </reaction>
</comment>
<protein>
    <recommendedName>
        <fullName evidence="2">protein-glutamate O-methyltransferase</fullName>
        <ecNumber evidence="2">2.1.1.80</ecNumber>
    </recommendedName>
</protein>
<organism evidence="7">
    <name type="scientific">marine metagenome</name>
    <dbReference type="NCBI Taxonomy" id="408172"/>
    <lineage>
        <taxon>unclassified sequences</taxon>
        <taxon>metagenomes</taxon>
        <taxon>ecological metagenomes</taxon>
    </lineage>
</organism>
<dbReference type="AlphaFoldDB" id="A0A381V5D6"/>
<dbReference type="InterPro" id="IPR050903">
    <property type="entry name" value="Bact_Chemotaxis_MeTrfase"/>
</dbReference>
<dbReference type="EC" id="2.1.1.80" evidence="2"/>
<reference evidence="7" key="1">
    <citation type="submission" date="2018-05" db="EMBL/GenBank/DDBJ databases">
        <authorList>
            <person name="Lanie J.A."/>
            <person name="Ng W.-L."/>
            <person name="Kazmierczak K.M."/>
            <person name="Andrzejewski T.M."/>
            <person name="Davidsen T.M."/>
            <person name="Wayne K.J."/>
            <person name="Tettelin H."/>
            <person name="Glass J.I."/>
            <person name="Rusch D."/>
            <person name="Podicherti R."/>
            <person name="Tsui H.-C.T."/>
            <person name="Winkler M.E."/>
        </authorList>
    </citation>
    <scope>NUCLEOTIDE SEQUENCE</scope>
</reference>
<dbReference type="Gene3D" id="3.40.50.150">
    <property type="entry name" value="Vaccinia Virus protein VP39"/>
    <property type="match status" value="1"/>
</dbReference>
<dbReference type="PROSITE" id="PS50123">
    <property type="entry name" value="CHER"/>
    <property type="match status" value="1"/>
</dbReference>
<dbReference type="InterPro" id="IPR036804">
    <property type="entry name" value="CheR_N_sf"/>
</dbReference>
<dbReference type="InterPro" id="IPR022642">
    <property type="entry name" value="CheR_C"/>
</dbReference>
<keyword evidence="5" id="KW-0949">S-adenosyl-L-methionine</keyword>
<dbReference type="Pfam" id="PF01739">
    <property type="entry name" value="CheR"/>
    <property type="match status" value="1"/>
</dbReference>
<dbReference type="PANTHER" id="PTHR24422">
    <property type="entry name" value="CHEMOTAXIS PROTEIN METHYLTRANSFERASE"/>
    <property type="match status" value="1"/>
</dbReference>
<dbReference type="InterPro" id="IPR022641">
    <property type="entry name" value="CheR_N"/>
</dbReference>
<dbReference type="InterPro" id="IPR000780">
    <property type="entry name" value="CheR_MeTrfase"/>
</dbReference>
<evidence type="ECO:0000256" key="5">
    <source>
        <dbReference type="ARBA" id="ARBA00022691"/>
    </source>
</evidence>
<keyword evidence="3" id="KW-0489">Methyltransferase</keyword>
<dbReference type="PRINTS" id="PR00996">
    <property type="entry name" value="CHERMTFRASE"/>
</dbReference>
<dbReference type="EMBL" id="UINC01007659">
    <property type="protein sequence ID" value="SVA34483.1"/>
    <property type="molecule type" value="Genomic_DNA"/>
</dbReference>
<dbReference type="GO" id="GO:0032259">
    <property type="term" value="P:methylation"/>
    <property type="evidence" value="ECO:0007669"/>
    <property type="project" value="UniProtKB-KW"/>
</dbReference>
<dbReference type="PIRSF" id="PIRSF000410">
    <property type="entry name" value="CheR"/>
    <property type="match status" value="1"/>
</dbReference>
<evidence type="ECO:0000313" key="7">
    <source>
        <dbReference type="EMBL" id="SVA34483.1"/>
    </source>
</evidence>
<sequence length="287" mass="33534">QLPRSQMTLTGIELPTESQYREYQSFTQDQLGLFLGDDKAYLLHGRLQRRMGELGLDSYADYFQMLAADQEGQERQRFFNAITTTKTGFYREKEHFDLLVREIYPELREKVSRSELAKIRLWSAGCSFGQEAYSLALDASEFFAKELSTGMDLKILATDVNTEALTVAQRGQYAAETLNTLPERFRDRHFRPINSDQQDLCQISKSVASLIDFRRLNFLQRYYPIETRFQVIFCRNVFYYFDTTLRQAILKRLASYLEEGGWLVLSLTEIGYEIDGLTKVRGEIFRR</sequence>
<evidence type="ECO:0000256" key="1">
    <source>
        <dbReference type="ARBA" id="ARBA00001541"/>
    </source>
</evidence>
<dbReference type="CDD" id="cd02440">
    <property type="entry name" value="AdoMet_MTases"/>
    <property type="match status" value="1"/>
</dbReference>
<accession>A0A381V5D6</accession>
<dbReference type="SUPFAM" id="SSF53335">
    <property type="entry name" value="S-adenosyl-L-methionine-dependent methyltransferases"/>
    <property type="match status" value="1"/>
</dbReference>
<dbReference type="GO" id="GO:0008983">
    <property type="term" value="F:protein-glutamate O-methyltransferase activity"/>
    <property type="evidence" value="ECO:0007669"/>
    <property type="project" value="UniProtKB-EC"/>
</dbReference>
<dbReference type="Gene3D" id="1.10.155.10">
    <property type="entry name" value="Chemotaxis receptor methyltransferase CheR, N-terminal domain"/>
    <property type="match status" value="1"/>
</dbReference>
<dbReference type="SUPFAM" id="SSF47757">
    <property type="entry name" value="Chemotaxis receptor methyltransferase CheR, N-terminal domain"/>
    <property type="match status" value="1"/>
</dbReference>